<dbReference type="OrthoDB" id="271910at2759"/>
<comment type="catalytic activity">
    <reaction evidence="6">
        <text>uridine(38/39/40) in tRNA = pseudouridine(38/39/40) in tRNA</text>
        <dbReference type="Rhea" id="RHEA:22376"/>
        <dbReference type="Rhea" id="RHEA-COMP:10085"/>
        <dbReference type="Rhea" id="RHEA-COMP:10087"/>
        <dbReference type="ChEBI" id="CHEBI:65314"/>
        <dbReference type="ChEBI" id="CHEBI:65315"/>
        <dbReference type="EC" id="5.4.99.12"/>
    </reaction>
</comment>
<sequence length="289" mass="32325">MSRAKKVLRQSSASLLPKNITGPAHQFKCIIAYDGTNYNGFQAQETVDTSTVQEAIEDAILRTTGEVVRIRACSRTDRGVHARGQVIVFDSRCSVDGKTLGNALNSRLDDAISCLQCVKLSINSDRMDPRKLSIGKEYEYRIVSGGVRPVQERFHVWFVRQLVDIRAMKEAAQVIMHREKRDYASFSGERADAKEGTDTFCILHALDITLDQACQEEINHEQQLWIRIRISGDRFLYKMVRNIVGTLVDVGLGKIDASSISKILLARDRRQAGQGAPAKGLTLVRVCFP</sequence>
<dbReference type="Gene3D" id="3.30.70.580">
    <property type="entry name" value="Pseudouridine synthase I, catalytic domain, N-terminal subdomain"/>
    <property type="match status" value="1"/>
</dbReference>
<dbReference type="STRING" id="65357.A0A024G3T8"/>
<feature type="domain" description="Pseudouridine synthase I TruA alpha/beta" evidence="7">
    <location>
        <begin position="31"/>
        <end position="112"/>
    </location>
</feature>
<evidence type="ECO:0000313" key="8">
    <source>
        <dbReference type="EMBL" id="CCI41395.1"/>
    </source>
</evidence>
<dbReference type="InterPro" id="IPR020094">
    <property type="entry name" value="TruA/RsuA/RluB/E/F_N"/>
</dbReference>
<organism evidence="8 9">
    <name type="scientific">Albugo candida</name>
    <dbReference type="NCBI Taxonomy" id="65357"/>
    <lineage>
        <taxon>Eukaryota</taxon>
        <taxon>Sar</taxon>
        <taxon>Stramenopiles</taxon>
        <taxon>Oomycota</taxon>
        <taxon>Peronosporomycetes</taxon>
        <taxon>Albuginales</taxon>
        <taxon>Albuginaceae</taxon>
        <taxon>Albugo</taxon>
    </lineage>
</organism>
<comment type="caution">
    <text evidence="8">The sequence shown here is derived from an EMBL/GenBank/DDBJ whole genome shotgun (WGS) entry which is preliminary data.</text>
</comment>
<gene>
    <name evidence="8" type="ORF">BN9_021790</name>
</gene>
<dbReference type="GO" id="GO:0031119">
    <property type="term" value="P:tRNA pseudouridine synthesis"/>
    <property type="evidence" value="ECO:0007669"/>
    <property type="project" value="TreeGrafter"/>
</dbReference>
<dbReference type="FunCoup" id="A0A024G3T8">
    <property type="interactions" value="239"/>
</dbReference>
<dbReference type="GO" id="GO:0003723">
    <property type="term" value="F:RNA binding"/>
    <property type="evidence" value="ECO:0007669"/>
    <property type="project" value="InterPro"/>
</dbReference>
<dbReference type="InterPro" id="IPR020103">
    <property type="entry name" value="PsdUridine_synth_cat_dom_sf"/>
</dbReference>
<evidence type="ECO:0000256" key="6">
    <source>
        <dbReference type="RuleBase" id="RU003792"/>
    </source>
</evidence>
<accession>A0A024G3T8</accession>
<dbReference type="EMBL" id="CAIX01000018">
    <property type="protein sequence ID" value="CCI41395.1"/>
    <property type="molecule type" value="Genomic_DNA"/>
</dbReference>
<dbReference type="InterPro" id="IPR020097">
    <property type="entry name" value="PsdUridine_synth_TruA_a/b_dom"/>
</dbReference>
<dbReference type="PIRSF" id="PIRSF001430">
    <property type="entry name" value="tRNA_psdUrid_synth"/>
    <property type="match status" value="1"/>
</dbReference>
<feature type="active site" description="Nucleophile" evidence="4">
    <location>
        <position position="77"/>
    </location>
</feature>
<evidence type="ECO:0000259" key="7">
    <source>
        <dbReference type="Pfam" id="PF01416"/>
    </source>
</evidence>
<dbReference type="HAMAP" id="MF_00171">
    <property type="entry name" value="TruA"/>
    <property type="match status" value="1"/>
</dbReference>
<evidence type="ECO:0000256" key="2">
    <source>
        <dbReference type="ARBA" id="ARBA00022694"/>
    </source>
</evidence>
<dbReference type="EC" id="5.4.99.12" evidence="6"/>
<dbReference type="InParanoid" id="A0A024G3T8"/>
<dbReference type="AlphaFoldDB" id="A0A024G3T8"/>
<feature type="domain" description="Pseudouridine synthase I TruA alpha/beta" evidence="7">
    <location>
        <begin position="197"/>
        <end position="289"/>
    </location>
</feature>
<dbReference type="Gene3D" id="3.30.70.660">
    <property type="entry name" value="Pseudouridine synthase I, catalytic domain, C-terminal subdomain"/>
    <property type="match status" value="1"/>
</dbReference>
<keyword evidence="2 6" id="KW-0819">tRNA processing</keyword>
<protein>
    <recommendedName>
        <fullName evidence="6">tRNA pseudouridine synthase</fullName>
        <ecNumber evidence="6">5.4.99.12</ecNumber>
    </recommendedName>
</protein>
<dbReference type="GO" id="GO:0160147">
    <property type="term" value="F:tRNA pseudouridine(38-40) synthase activity"/>
    <property type="evidence" value="ECO:0007669"/>
    <property type="project" value="UniProtKB-EC"/>
</dbReference>
<dbReference type="SUPFAM" id="SSF55120">
    <property type="entry name" value="Pseudouridine synthase"/>
    <property type="match status" value="1"/>
</dbReference>
<reference evidence="8 9" key="1">
    <citation type="submission" date="2012-05" db="EMBL/GenBank/DDBJ databases">
        <title>Recombination and specialization in a pathogen metapopulation.</title>
        <authorList>
            <person name="Gardiner A."/>
            <person name="Kemen E."/>
            <person name="Schultz-Larsen T."/>
            <person name="MacLean D."/>
            <person name="Van Oosterhout C."/>
            <person name="Jones J.D.G."/>
        </authorList>
    </citation>
    <scope>NUCLEOTIDE SEQUENCE [LARGE SCALE GENOMIC DNA]</scope>
    <source>
        <strain evidence="8 9">Ac Nc2</strain>
    </source>
</reference>
<evidence type="ECO:0000256" key="1">
    <source>
        <dbReference type="ARBA" id="ARBA00009375"/>
    </source>
</evidence>
<dbReference type="Pfam" id="PF01416">
    <property type="entry name" value="PseudoU_synth_1"/>
    <property type="match status" value="2"/>
</dbReference>
<evidence type="ECO:0000313" key="9">
    <source>
        <dbReference type="Proteomes" id="UP000053237"/>
    </source>
</evidence>
<evidence type="ECO:0000256" key="4">
    <source>
        <dbReference type="PIRSR" id="PIRSR001430-1"/>
    </source>
</evidence>
<proteinExistence type="inferred from homology"/>
<dbReference type="InterPro" id="IPR020095">
    <property type="entry name" value="PsdUridine_synth_TruA_C"/>
</dbReference>
<comment type="similarity">
    <text evidence="1 6">Belongs to the tRNA pseudouridine synthase TruA family.</text>
</comment>
<evidence type="ECO:0000256" key="5">
    <source>
        <dbReference type="PIRSR" id="PIRSR001430-2"/>
    </source>
</evidence>
<feature type="binding site" evidence="5">
    <location>
        <position position="138"/>
    </location>
    <ligand>
        <name>substrate</name>
    </ligand>
</feature>
<keyword evidence="9" id="KW-1185">Reference proteome</keyword>
<dbReference type="InterPro" id="IPR001406">
    <property type="entry name" value="PsdUridine_synth_TruA"/>
</dbReference>
<dbReference type="PANTHER" id="PTHR11142:SF0">
    <property type="entry name" value="TRNA PSEUDOURIDINE SYNTHASE-LIKE 1"/>
    <property type="match status" value="1"/>
</dbReference>
<name>A0A024G3T8_9STRA</name>
<dbReference type="PANTHER" id="PTHR11142">
    <property type="entry name" value="PSEUDOURIDYLATE SYNTHASE"/>
    <property type="match status" value="1"/>
</dbReference>
<dbReference type="CDD" id="cd02570">
    <property type="entry name" value="PseudoU_synth_EcTruA"/>
    <property type="match status" value="1"/>
</dbReference>
<keyword evidence="3 6" id="KW-0413">Isomerase</keyword>
<dbReference type="Proteomes" id="UP000053237">
    <property type="component" value="Unassembled WGS sequence"/>
</dbReference>
<evidence type="ECO:0000256" key="3">
    <source>
        <dbReference type="ARBA" id="ARBA00023235"/>
    </source>
</evidence>